<dbReference type="InterPro" id="IPR046668">
    <property type="entry name" value="DUF6538"/>
</dbReference>
<dbReference type="GO" id="GO:0003677">
    <property type="term" value="F:DNA binding"/>
    <property type="evidence" value="ECO:0007669"/>
    <property type="project" value="UniProtKB-KW"/>
</dbReference>
<dbReference type="InterPro" id="IPR011010">
    <property type="entry name" value="DNA_brk_join_enz"/>
</dbReference>
<dbReference type="PANTHER" id="PTHR30349">
    <property type="entry name" value="PHAGE INTEGRASE-RELATED"/>
    <property type="match status" value="1"/>
</dbReference>
<dbReference type="Gene3D" id="1.10.443.10">
    <property type="entry name" value="Intergrase catalytic core"/>
    <property type="match status" value="1"/>
</dbReference>
<proteinExistence type="inferred from homology"/>
<name>A0A3S5B812_SERFO</name>
<evidence type="ECO:0000256" key="1">
    <source>
        <dbReference type="ARBA" id="ARBA00008857"/>
    </source>
</evidence>
<dbReference type="GO" id="GO:0015074">
    <property type="term" value="P:DNA integration"/>
    <property type="evidence" value="ECO:0007669"/>
    <property type="project" value="UniProtKB-KW"/>
</dbReference>
<protein>
    <submittedName>
        <fullName evidence="6">Site-specific recombinase XerD</fullName>
    </submittedName>
</protein>
<sequence length="592" mass="67395">MGIMPTPKPNKHGVYEVRFDVPKELQPIIGKKVLRRSLGTKNANEAKIAYLAVSTAVQETLKAARDELKCRERERENPITQANVEYIASVWADHMMTQPEELESRYTFVWRSGQIDDPVNDAVSGCVDVIEMEGSSPSRIAQARDELAVLMKAEIAEALTFTPLPLTDLWLKELAFQLASKRLYLTGYIIEIMGANGRLKTIEEWAKSKGLSSRPILPVTKVASAESISMIFKLYQEVMLRREPDQADKRILDYTPAINRFIECYGDLDIGDITKKHVMQYRSMLEGLPRYPKQEIAKLPILERIEKAKELSLKTLSFVTVKNLVKGLSAVLQFAVGEGIIEQNPAHSLPTRKSPLKPRTYKGYHRHEIDRIFRHDLFQHRLPLFRGEAAYWIPMIAYYTGARVEEIAQLRRRDIKEQDGITFFSITNGGEGEERLSVKNGGSIRSVPVHSHLIELGFIEYVELQVDRIFPLLTRGTKRKLSHKFSSWWGQFIREILVERGSEISRPMHYFRDTVQTLFRTAKIHTDVMDRIGGWHTTEGSERASYGEAEMIEMRGAIETIPRIPVCRVTQSIESVESSELLPSVDDPAVGG</sequence>
<dbReference type="AlphaFoldDB" id="A0A3S5B812"/>
<dbReference type="InterPro" id="IPR050090">
    <property type="entry name" value="Tyrosine_recombinase_XerCD"/>
</dbReference>
<keyword evidence="3" id="KW-0238">DNA-binding</keyword>
<comment type="similarity">
    <text evidence="1">Belongs to the 'phage' integrase family.</text>
</comment>
<keyword evidence="4" id="KW-0233">DNA recombination</keyword>
<dbReference type="Gene3D" id="1.10.150.130">
    <property type="match status" value="1"/>
</dbReference>
<dbReference type="Proteomes" id="UP000270487">
    <property type="component" value="Chromosome"/>
</dbReference>
<gene>
    <name evidence="6" type="ORF">NCTC13193_04761</name>
</gene>
<evidence type="ECO:0000313" key="7">
    <source>
        <dbReference type="Proteomes" id="UP000270487"/>
    </source>
</evidence>
<accession>A0A3S5B812</accession>
<keyword evidence="2" id="KW-0229">DNA integration</keyword>
<evidence type="ECO:0000256" key="3">
    <source>
        <dbReference type="ARBA" id="ARBA00023125"/>
    </source>
</evidence>
<evidence type="ECO:0000313" key="6">
    <source>
        <dbReference type="EMBL" id="VEI74852.1"/>
    </source>
</evidence>
<dbReference type="GO" id="GO:0006310">
    <property type="term" value="P:DNA recombination"/>
    <property type="evidence" value="ECO:0007669"/>
    <property type="project" value="UniProtKB-KW"/>
</dbReference>
<organism evidence="6 7">
    <name type="scientific">Serratia fonticola</name>
    <dbReference type="NCBI Taxonomy" id="47917"/>
    <lineage>
        <taxon>Bacteria</taxon>
        <taxon>Pseudomonadati</taxon>
        <taxon>Pseudomonadota</taxon>
        <taxon>Gammaproteobacteria</taxon>
        <taxon>Enterobacterales</taxon>
        <taxon>Yersiniaceae</taxon>
        <taxon>Serratia</taxon>
    </lineage>
</organism>
<dbReference type="PANTHER" id="PTHR30349:SF41">
    <property type="entry name" value="INTEGRASE_RECOMBINASE PROTEIN MJ0367-RELATED"/>
    <property type="match status" value="1"/>
</dbReference>
<dbReference type="Pfam" id="PF20172">
    <property type="entry name" value="DUF6538"/>
    <property type="match status" value="1"/>
</dbReference>
<dbReference type="SUPFAM" id="SSF56349">
    <property type="entry name" value="DNA breaking-rejoining enzymes"/>
    <property type="match status" value="1"/>
</dbReference>
<dbReference type="CDD" id="cd01184">
    <property type="entry name" value="INT_C_like_1"/>
    <property type="match status" value="1"/>
</dbReference>
<dbReference type="InterPro" id="IPR010998">
    <property type="entry name" value="Integrase_recombinase_N"/>
</dbReference>
<evidence type="ECO:0000256" key="4">
    <source>
        <dbReference type="ARBA" id="ARBA00023172"/>
    </source>
</evidence>
<reference evidence="6 7" key="1">
    <citation type="submission" date="2018-12" db="EMBL/GenBank/DDBJ databases">
        <authorList>
            <consortium name="Pathogen Informatics"/>
        </authorList>
    </citation>
    <scope>NUCLEOTIDE SEQUENCE [LARGE SCALE GENOMIC DNA]</scope>
    <source>
        <strain evidence="6 7">NCTC13193</strain>
    </source>
</reference>
<evidence type="ECO:0000259" key="5">
    <source>
        <dbReference type="Pfam" id="PF20172"/>
    </source>
</evidence>
<evidence type="ECO:0000256" key="2">
    <source>
        <dbReference type="ARBA" id="ARBA00022908"/>
    </source>
</evidence>
<dbReference type="EMBL" id="LR134492">
    <property type="protein sequence ID" value="VEI74852.1"/>
    <property type="molecule type" value="Genomic_DNA"/>
</dbReference>
<dbReference type="InterPro" id="IPR013762">
    <property type="entry name" value="Integrase-like_cat_sf"/>
</dbReference>
<feature type="domain" description="DUF6538" evidence="5">
    <location>
        <begin position="12"/>
        <end position="65"/>
    </location>
</feature>